<accession>A0A6G1X3R9</accession>
<evidence type="ECO:0000256" key="5">
    <source>
        <dbReference type="ARBA" id="ARBA00022692"/>
    </source>
</evidence>
<dbReference type="PANTHER" id="PTHR21716">
    <property type="entry name" value="TRANSMEMBRANE PROTEIN"/>
    <property type="match status" value="1"/>
</dbReference>
<feature type="transmembrane region" description="Helical" evidence="8">
    <location>
        <begin position="276"/>
        <end position="292"/>
    </location>
</feature>
<dbReference type="AlphaFoldDB" id="A0A6G1X3R9"/>
<feature type="transmembrane region" description="Helical" evidence="8">
    <location>
        <begin position="31"/>
        <end position="55"/>
    </location>
</feature>
<keyword evidence="3" id="KW-0813">Transport</keyword>
<dbReference type="Pfam" id="PF01594">
    <property type="entry name" value="AI-2E_transport"/>
    <property type="match status" value="1"/>
</dbReference>
<evidence type="ECO:0000256" key="4">
    <source>
        <dbReference type="ARBA" id="ARBA00022475"/>
    </source>
</evidence>
<keyword evidence="6 8" id="KW-1133">Transmembrane helix</keyword>
<feature type="transmembrane region" description="Helical" evidence="8">
    <location>
        <begin position="75"/>
        <end position="96"/>
    </location>
</feature>
<evidence type="ECO:0000256" key="1">
    <source>
        <dbReference type="ARBA" id="ARBA00004651"/>
    </source>
</evidence>
<evidence type="ECO:0000313" key="10">
    <source>
        <dbReference type="Proteomes" id="UP000480185"/>
    </source>
</evidence>
<feature type="transmembrane region" description="Helical" evidence="8">
    <location>
        <begin position="212"/>
        <end position="237"/>
    </location>
</feature>
<evidence type="ECO:0000313" key="9">
    <source>
        <dbReference type="EMBL" id="MRG85604.1"/>
    </source>
</evidence>
<dbReference type="EMBL" id="WJNH01000002">
    <property type="protein sequence ID" value="MRG85604.1"/>
    <property type="molecule type" value="Genomic_DNA"/>
</dbReference>
<dbReference type="GO" id="GO:0055085">
    <property type="term" value="P:transmembrane transport"/>
    <property type="evidence" value="ECO:0007669"/>
    <property type="project" value="TreeGrafter"/>
</dbReference>
<feature type="transmembrane region" description="Helical" evidence="8">
    <location>
        <begin position="157"/>
        <end position="179"/>
    </location>
</feature>
<feature type="transmembrane region" description="Helical" evidence="8">
    <location>
        <begin position="7"/>
        <end position="25"/>
    </location>
</feature>
<evidence type="ECO:0000256" key="6">
    <source>
        <dbReference type="ARBA" id="ARBA00022989"/>
    </source>
</evidence>
<feature type="transmembrane region" description="Helical" evidence="8">
    <location>
        <begin position="243"/>
        <end position="269"/>
    </location>
</feature>
<keyword evidence="7 8" id="KW-0472">Membrane</keyword>
<evidence type="ECO:0000256" key="8">
    <source>
        <dbReference type="SAM" id="Phobius"/>
    </source>
</evidence>
<name>A0A6G1X3R9_9BACI</name>
<keyword evidence="5 8" id="KW-0812">Transmembrane</keyword>
<evidence type="ECO:0000256" key="7">
    <source>
        <dbReference type="ARBA" id="ARBA00023136"/>
    </source>
</evidence>
<sequence length="362" mass="40807">MRLTNTKWFRVAIGIILFLVIVWLINEVQFIFTPLVVFFQTLFVPFLLAGILFYLFRPIINQLEKVKIPRKLGILLLFILFIGVFVVIISVIAPVVQQQFNNLVDNVPEMVDVVESGVEYWQENQEYMPDYVKDAAQYVTDRLETIIMSTGTYIGSILGNVVSFVISLVIVPFILFYLLSDQEKFVPNVTRFFSKSNTEQIRSVFHDMDRAIASYIQGQLIVSSFVGLALFIGYLIIDLDYSLLLALFGMVTNVIPFLGPFIAAIPAIIAAGFQEPIMILYVIIVMLVAQQAESNLISPLVMGKTLNVHPLTIILLVLVGGNLAGVLGMILIIPTYAVGKVIVQHIYKLYSIHREDKKHKTI</sequence>
<evidence type="ECO:0000256" key="3">
    <source>
        <dbReference type="ARBA" id="ARBA00022448"/>
    </source>
</evidence>
<comment type="caution">
    <text evidence="9">The sequence shown here is derived from an EMBL/GenBank/DDBJ whole genome shotgun (WGS) entry which is preliminary data.</text>
</comment>
<evidence type="ECO:0000256" key="2">
    <source>
        <dbReference type="ARBA" id="ARBA00009773"/>
    </source>
</evidence>
<dbReference type="RefSeq" id="WP_153727529.1">
    <property type="nucleotide sequence ID" value="NZ_WJNH01000002.1"/>
</dbReference>
<dbReference type="OrthoDB" id="9793390at2"/>
<gene>
    <name evidence="9" type="ORF">GH754_04565</name>
</gene>
<keyword evidence="10" id="KW-1185">Reference proteome</keyword>
<dbReference type="PANTHER" id="PTHR21716:SF53">
    <property type="entry name" value="PERMEASE PERM-RELATED"/>
    <property type="match status" value="1"/>
</dbReference>
<proteinExistence type="inferred from homology"/>
<comment type="similarity">
    <text evidence="2">Belongs to the autoinducer-2 exporter (AI-2E) (TC 2.A.86) family.</text>
</comment>
<feature type="transmembrane region" description="Helical" evidence="8">
    <location>
        <begin position="312"/>
        <end position="338"/>
    </location>
</feature>
<comment type="subcellular location">
    <subcellularLocation>
        <location evidence="1">Cell membrane</location>
        <topology evidence="1">Multi-pass membrane protein</topology>
    </subcellularLocation>
</comment>
<dbReference type="GO" id="GO:0005886">
    <property type="term" value="C:plasma membrane"/>
    <property type="evidence" value="ECO:0007669"/>
    <property type="project" value="UniProtKB-SubCell"/>
</dbReference>
<dbReference type="InterPro" id="IPR002549">
    <property type="entry name" value="AI-2E-like"/>
</dbReference>
<keyword evidence="4" id="KW-1003">Cell membrane</keyword>
<dbReference type="Proteomes" id="UP000480185">
    <property type="component" value="Unassembled WGS sequence"/>
</dbReference>
<protein>
    <submittedName>
        <fullName evidence="9">AI-2E family transporter</fullName>
    </submittedName>
</protein>
<reference evidence="9 10" key="1">
    <citation type="submission" date="2019-11" db="EMBL/GenBank/DDBJ databases">
        <authorList>
            <person name="Li J."/>
        </authorList>
    </citation>
    <scope>NUCLEOTIDE SEQUENCE [LARGE SCALE GENOMIC DNA]</scope>
    <source>
        <strain evidence="9 10">J4</strain>
    </source>
</reference>
<organism evidence="9 10">
    <name type="scientific">Salinibacillus xinjiangensis</name>
    <dbReference type="NCBI Taxonomy" id="1229268"/>
    <lineage>
        <taxon>Bacteria</taxon>
        <taxon>Bacillati</taxon>
        <taxon>Bacillota</taxon>
        <taxon>Bacilli</taxon>
        <taxon>Bacillales</taxon>
        <taxon>Bacillaceae</taxon>
        <taxon>Salinibacillus</taxon>
    </lineage>
</organism>